<dbReference type="HOGENOM" id="CLU_094127_0_1_4"/>
<dbReference type="PANTHER" id="PTHR38099">
    <property type="entry name" value="LARGE RIBOSOMAL RNA SUBUNIT ACCUMULATION PROTEIN YCED"/>
    <property type="match status" value="1"/>
</dbReference>
<keyword evidence="7" id="KW-1185">Reference proteome</keyword>
<accession>S6AA73</accession>
<dbReference type="GO" id="GO:0005829">
    <property type="term" value="C:cytosol"/>
    <property type="evidence" value="ECO:0007669"/>
    <property type="project" value="TreeGrafter"/>
</dbReference>
<evidence type="ECO:0000256" key="1">
    <source>
        <dbReference type="ARBA" id="ARBA00002868"/>
    </source>
</evidence>
<dbReference type="AlphaFoldDB" id="S6AA73"/>
<dbReference type="RefSeq" id="WP_009205683.1">
    <property type="nucleotide sequence ID" value="NC_022357.1"/>
</dbReference>
<dbReference type="InterPro" id="IPR003772">
    <property type="entry name" value="YceD"/>
</dbReference>
<dbReference type="OrthoDB" id="5297600at2"/>
<comment type="similarity">
    <text evidence="2">Belongs to the DUF177 domain family.</text>
</comment>
<dbReference type="KEGG" id="sdr:SCD_n01538"/>
<dbReference type="Proteomes" id="UP000015559">
    <property type="component" value="Chromosome"/>
</dbReference>
<protein>
    <recommendedName>
        <fullName evidence="3">Large ribosomal RNA subunit accumulation protein YceD</fullName>
    </recommendedName>
    <alternativeName>
        <fullName evidence="5">23S rRNA accumulation protein YceD</fullName>
    </alternativeName>
</protein>
<proteinExistence type="inferred from homology"/>
<reference evidence="6 7" key="1">
    <citation type="journal article" date="2012" name="Appl. Environ. Microbiol.">
        <title>Draft genome sequence of a psychrotolerant sulfur-oxidizing bacterium, Sulfuricella denitrificans skB26, and proteomic insights into cold adaptation.</title>
        <authorList>
            <person name="Watanabe T."/>
            <person name="Kojima H."/>
            <person name="Fukui M."/>
        </authorList>
    </citation>
    <scope>NUCLEOTIDE SEQUENCE [LARGE SCALE GENOMIC DNA]</scope>
    <source>
        <strain evidence="7">skB26</strain>
    </source>
</reference>
<evidence type="ECO:0000256" key="3">
    <source>
        <dbReference type="ARBA" id="ARBA00015716"/>
    </source>
</evidence>
<gene>
    <name evidence="6" type="ORF">SCD_n01538</name>
</gene>
<dbReference type="Pfam" id="PF02620">
    <property type="entry name" value="YceD"/>
    <property type="match status" value="1"/>
</dbReference>
<evidence type="ECO:0000256" key="4">
    <source>
        <dbReference type="ARBA" id="ARBA00022517"/>
    </source>
</evidence>
<evidence type="ECO:0000313" key="7">
    <source>
        <dbReference type="Proteomes" id="UP000015559"/>
    </source>
</evidence>
<evidence type="ECO:0000256" key="5">
    <source>
        <dbReference type="ARBA" id="ARBA00031841"/>
    </source>
</evidence>
<dbReference type="PANTHER" id="PTHR38099:SF1">
    <property type="entry name" value="LARGE RIBOSOMAL RNA SUBUNIT ACCUMULATION PROTEIN YCED"/>
    <property type="match status" value="1"/>
</dbReference>
<dbReference type="STRING" id="1163617.SCD_n01538"/>
<organism evidence="6 7">
    <name type="scientific">Sulfuricella denitrificans (strain DSM 22764 / NBRC 105220 / skB26)</name>
    <dbReference type="NCBI Taxonomy" id="1163617"/>
    <lineage>
        <taxon>Bacteria</taxon>
        <taxon>Pseudomonadati</taxon>
        <taxon>Pseudomonadota</taxon>
        <taxon>Betaproteobacteria</taxon>
        <taxon>Nitrosomonadales</taxon>
        <taxon>Sulfuricellaceae</taxon>
        <taxon>Sulfuricella</taxon>
    </lineage>
</organism>
<name>S6AA73_SULDS</name>
<dbReference type="eggNOG" id="COG1399">
    <property type="taxonomic scope" value="Bacteria"/>
</dbReference>
<dbReference type="EMBL" id="AP013066">
    <property type="protein sequence ID" value="BAN35360.1"/>
    <property type="molecule type" value="Genomic_DNA"/>
</dbReference>
<comment type="function">
    <text evidence="1">Plays a role in synthesis, processing and/or stability of 23S rRNA.</text>
</comment>
<evidence type="ECO:0000313" key="6">
    <source>
        <dbReference type="EMBL" id="BAN35360.1"/>
    </source>
</evidence>
<sequence>MPEQVVINSIEFALNGESLSGSVAVANLSRLQDLLFSSSGTLEYTLTGKRGENDKLFLVCAVKGMLQLRCQRCLGTLAFPVDLDSELELIEDEQVFPALVNEDELTDAIKVDPNMDVLALVEDEVLLGLPMVPTHASGDCKTGDDFGQAKTDKQNAFSALAALKTKDLRKN</sequence>
<dbReference type="GO" id="GO:0042254">
    <property type="term" value="P:ribosome biogenesis"/>
    <property type="evidence" value="ECO:0007669"/>
    <property type="project" value="UniProtKB-KW"/>
</dbReference>
<evidence type="ECO:0000256" key="2">
    <source>
        <dbReference type="ARBA" id="ARBA00010740"/>
    </source>
</evidence>
<dbReference type="InterPro" id="IPR039255">
    <property type="entry name" value="YceD_bac"/>
</dbReference>
<keyword evidence="4" id="KW-0690">Ribosome biogenesis</keyword>